<feature type="binding site" evidence="2">
    <location>
        <position position="39"/>
    </location>
    <ligand>
        <name>CoA</name>
        <dbReference type="ChEBI" id="CHEBI:57287"/>
    </ligand>
</feature>
<feature type="binding site" evidence="2">
    <location>
        <position position="154"/>
    </location>
    <ligand>
        <name>CoA</name>
        <dbReference type="ChEBI" id="CHEBI:57287"/>
    </ligand>
</feature>
<name>A0A380N9C4_STRGR</name>
<sequence>MLGTILPEGLSVVETREEAPEATLYPEEAAVVARAVHKRRAEFATVRHCARRAMAELGLPPAPLLPGERGAPRWPGGVVGSMTHCAGYRAAVVGLASRFRSVGVDAEPHDTLPEGVLDMIALPAESERHTALCHDRPEVHWDRLLFSAKESVYKAWFPLTGRWLDFSEADIVVEPGTGPTGSFAVRLLVPGHTTSGEALTGFSGRWRVEAGVVCTAIAVPAPARSKPPVPRRGPSSAAPTTPPQP</sequence>
<feature type="binding site" evidence="3">
    <location>
        <position position="107"/>
    </location>
    <ligand>
        <name>Mg(2+)</name>
        <dbReference type="ChEBI" id="CHEBI:18420"/>
    </ligand>
</feature>
<evidence type="ECO:0000313" key="7">
    <source>
        <dbReference type="EMBL" id="SUP34782.1"/>
    </source>
</evidence>
<feature type="binding site" evidence="2">
    <location>
        <position position="105"/>
    </location>
    <ligand>
        <name>CoA</name>
        <dbReference type="ChEBI" id="CHEBI:57287"/>
    </ligand>
</feature>
<proteinExistence type="predicted"/>
<dbReference type="EMBL" id="UHID01000005">
    <property type="protein sequence ID" value="SUP34782.1"/>
    <property type="molecule type" value="Genomic_DNA"/>
</dbReference>
<dbReference type="Gene3D" id="3.90.470.20">
    <property type="entry name" value="4'-phosphopantetheinyl transferase domain"/>
    <property type="match status" value="1"/>
</dbReference>
<evidence type="ECO:0000256" key="2">
    <source>
        <dbReference type="PIRSR" id="PIRSR603542-1"/>
    </source>
</evidence>
<feature type="binding site" evidence="2">
    <location>
        <position position="47"/>
    </location>
    <ligand>
        <name>CoA</name>
        <dbReference type="ChEBI" id="CHEBI:57287"/>
    </ligand>
</feature>
<keyword evidence="3" id="KW-0479">Metal-binding</keyword>
<dbReference type="InterPro" id="IPR037143">
    <property type="entry name" value="4-PPantetheinyl_Trfase_dom_sf"/>
</dbReference>
<protein>
    <submittedName>
        <fullName evidence="7">Sfp-type phosphopantetheinyl transferase</fullName>
    </submittedName>
</protein>
<dbReference type="GO" id="GO:0000287">
    <property type="term" value="F:magnesium ion binding"/>
    <property type="evidence" value="ECO:0007669"/>
    <property type="project" value="InterPro"/>
</dbReference>
<dbReference type="PRINTS" id="PR01399">
    <property type="entry name" value="ENTSNTHTASED"/>
</dbReference>
<dbReference type="InterPro" id="IPR041354">
    <property type="entry name" value="4PPT_N"/>
</dbReference>
<evidence type="ECO:0000256" key="3">
    <source>
        <dbReference type="PIRSR" id="PIRSR603542-2"/>
    </source>
</evidence>
<dbReference type="Proteomes" id="UP000254150">
    <property type="component" value="Unassembled WGS sequence"/>
</dbReference>
<comment type="cofactor">
    <cofactor evidence="3">
        <name>Mg(2+)</name>
        <dbReference type="ChEBI" id="CHEBI:18420"/>
    </cofactor>
</comment>
<dbReference type="AlphaFoldDB" id="A0A380N9C4"/>
<evidence type="ECO:0000256" key="1">
    <source>
        <dbReference type="ARBA" id="ARBA00022679"/>
    </source>
</evidence>
<reference evidence="7 8" key="1">
    <citation type="submission" date="2018-06" db="EMBL/GenBank/DDBJ databases">
        <authorList>
            <consortium name="Pathogen Informatics"/>
            <person name="Doyle S."/>
        </authorList>
    </citation>
    <scope>NUCLEOTIDE SEQUENCE [LARGE SCALE GENOMIC DNA]</scope>
    <source>
        <strain evidence="7 8">NCTC7807</strain>
    </source>
</reference>
<feature type="binding site" evidence="2">
    <location>
        <position position="164"/>
    </location>
    <ligand>
        <name>CoA</name>
        <dbReference type="ChEBI" id="CHEBI:57287"/>
    </ligand>
</feature>
<feature type="binding site" evidence="3">
    <location>
        <position position="105"/>
    </location>
    <ligand>
        <name>Mg(2+)</name>
        <dbReference type="ChEBI" id="CHEBI:18420"/>
    </ligand>
</feature>
<organism evidence="7 8">
    <name type="scientific">Streptomyces griseus</name>
    <dbReference type="NCBI Taxonomy" id="1911"/>
    <lineage>
        <taxon>Bacteria</taxon>
        <taxon>Bacillati</taxon>
        <taxon>Actinomycetota</taxon>
        <taxon>Actinomycetes</taxon>
        <taxon>Kitasatosporales</taxon>
        <taxon>Streptomycetaceae</taxon>
        <taxon>Streptomyces</taxon>
    </lineage>
</organism>
<dbReference type="Pfam" id="PF17837">
    <property type="entry name" value="4PPT_N"/>
    <property type="match status" value="1"/>
</dbReference>
<dbReference type="PANTHER" id="PTHR38096:SF1">
    <property type="entry name" value="ENTEROBACTIN SYNTHASE COMPONENT D"/>
    <property type="match status" value="1"/>
</dbReference>
<evidence type="ECO:0000256" key="4">
    <source>
        <dbReference type="SAM" id="MobiDB-lite"/>
    </source>
</evidence>
<dbReference type="GO" id="GO:0009366">
    <property type="term" value="C:enterobactin synthetase complex"/>
    <property type="evidence" value="ECO:0007669"/>
    <property type="project" value="InterPro"/>
</dbReference>
<feature type="region of interest" description="Disordered" evidence="4">
    <location>
        <begin position="222"/>
        <end position="245"/>
    </location>
</feature>
<dbReference type="Pfam" id="PF01648">
    <property type="entry name" value="ACPS"/>
    <property type="match status" value="1"/>
</dbReference>
<feature type="domain" description="4'-phosphopantetheinyl transferase" evidence="5">
    <location>
        <begin position="101"/>
        <end position="182"/>
    </location>
</feature>
<keyword evidence="1 7" id="KW-0808">Transferase</keyword>
<keyword evidence="3" id="KW-0460">Magnesium</keyword>
<dbReference type="GO" id="GO:0008897">
    <property type="term" value="F:holo-[acyl-carrier-protein] synthase activity"/>
    <property type="evidence" value="ECO:0007669"/>
    <property type="project" value="InterPro"/>
</dbReference>
<dbReference type="GO" id="GO:0005886">
    <property type="term" value="C:plasma membrane"/>
    <property type="evidence" value="ECO:0007669"/>
    <property type="project" value="TreeGrafter"/>
</dbReference>
<accession>A0A380N9C4</accession>
<feature type="binding site" evidence="3">
    <location>
        <position position="106"/>
    </location>
    <ligand>
        <name>Mg(2+)</name>
        <dbReference type="ChEBI" id="CHEBI:18420"/>
    </ligand>
</feature>
<dbReference type="GO" id="GO:0009239">
    <property type="term" value="P:enterobactin biosynthetic process"/>
    <property type="evidence" value="ECO:0007669"/>
    <property type="project" value="InterPro"/>
</dbReference>
<dbReference type="InterPro" id="IPR008278">
    <property type="entry name" value="4-PPantetheinyl_Trfase_dom"/>
</dbReference>
<dbReference type="InterPro" id="IPR003542">
    <property type="entry name" value="Enbac_synth_compD-like"/>
</dbReference>
<dbReference type="PANTHER" id="PTHR38096">
    <property type="entry name" value="ENTEROBACTIN SYNTHASE COMPONENT D"/>
    <property type="match status" value="1"/>
</dbReference>
<dbReference type="RefSeq" id="WP_115068330.1">
    <property type="nucleotide sequence ID" value="NZ_UHID01000005.1"/>
</dbReference>
<evidence type="ECO:0000259" key="6">
    <source>
        <dbReference type="Pfam" id="PF17837"/>
    </source>
</evidence>
<evidence type="ECO:0000259" key="5">
    <source>
        <dbReference type="Pfam" id="PF01648"/>
    </source>
</evidence>
<feature type="binding site" evidence="2">
    <location>
        <position position="150"/>
    </location>
    <ligand>
        <name>CoA</name>
        <dbReference type="ChEBI" id="CHEBI:57287"/>
    </ligand>
</feature>
<dbReference type="SUPFAM" id="SSF56214">
    <property type="entry name" value="4'-phosphopantetheinyl transferase"/>
    <property type="match status" value="1"/>
</dbReference>
<feature type="domain" description="4'-phosphopantetheinyl transferase N-terminal" evidence="6">
    <location>
        <begin position="27"/>
        <end position="93"/>
    </location>
</feature>
<gene>
    <name evidence="7" type="ORF">NCTC7807_01848</name>
</gene>
<feature type="binding site" evidence="2">
    <location>
        <begin position="83"/>
        <end position="84"/>
    </location>
    <ligand>
        <name>CoA</name>
        <dbReference type="ChEBI" id="CHEBI:57287"/>
    </ligand>
</feature>
<evidence type="ECO:0000313" key="8">
    <source>
        <dbReference type="Proteomes" id="UP000254150"/>
    </source>
</evidence>